<reference evidence="1 2" key="1">
    <citation type="submission" date="2018-11" db="EMBL/GenBank/DDBJ databases">
        <authorList>
            <consortium name="Pathogen Informatics"/>
        </authorList>
    </citation>
    <scope>NUCLEOTIDE SEQUENCE [LARGE SCALE GENOMIC DNA]</scope>
</reference>
<keyword evidence="2" id="KW-1185">Reference proteome</keyword>
<dbReference type="PANTHER" id="PTHR44791">
    <property type="entry name" value="TELOMERASE PROTEIN COMPONENT 1 TEP1"/>
    <property type="match status" value="1"/>
</dbReference>
<evidence type="ECO:0000313" key="1">
    <source>
        <dbReference type="EMBL" id="VDN33035.1"/>
    </source>
</evidence>
<dbReference type="InterPro" id="IPR052652">
    <property type="entry name" value="Telomerase_Complex_Comp"/>
</dbReference>
<name>A0A3P7MTJ9_DIBLA</name>
<dbReference type="GO" id="GO:0070034">
    <property type="term" value="F:telomerase RNA binding"/>
    <property type="evidence" value="ECO:0007669"/>
    <property type="project" value="TreeGrafter"/>
</dbReference>
<dbReference type="GO" id="GO:0000722">
    <property type="term" value="P:telomere maintenance via recombination"/>
    <property type="evidence" value="ECO:0007669"/>
    <property type="project" value="TreeGrafter"/>
</dbReference>
<organism evidence="1 2">
    <name type="scientific">Dibothriocephalus latus</name>
    <name type="common">Fish tapeworm</name>
    <name type="synonym">Diphyllobothrium latum</name>
    <dbReference type="NCBI Taxonomy" id="60516"/>
    <lineage>
        <taxon>Eukaryota</taxon>
        <taxon>Metazoa</taxon>
        <taxon>Spiralia</taxon>
        <taxon>Lophotrochozoa</taxon>
        <taxon>Platyhelminthes</taxon>
        <taxon>Cestoda</taxon>
        <taxon>Eucestoda</taxon>
        <taxon>Diphyllobothriidea</taxon>
        <taxon>Diphyllobothriidae</taxon>
        <taxon>Dibothriocephalus</taxon>
    </lineage>
</organism>
<proteinExistence type="predicted"/>
<dbReference type="PANTHER" id="PTHR44791:SF1">
    <property type="entry name" value="TELOMERASE PROTEIN COMPONENT 1"/>
    <property type="match status" value="1"/>
</dbReference>
<accession>A0A3P7MTJ9</accession>
<dbReference type="OrthoDB" id="427368at2759"/>
<dbReference type="EMBL" id="UYRU01083119">
    <property type="protein sequence ID" value="VDN33035.1"/>
    <property type="molecule type" value="Genomic_DNA"/>
</dbReference>
<dbReference type="AlphaFoldDB" id="A0A3P7MTJ9"/>
<gene>
    <name evidence="1" type="ORF">DILT_LOCUS16137</name>
</gene>
<evidence type="ECO:0000313" key="2">
    <source>
        <dbReference type="Proteomes" id="UP000281553"/>
    </source>
</evidence>
<dbReference type="GO" id="GO:0003720">
    <property type="term" value="F:telomerase activity"/>
    <property type="evidence" value="ECO:0007669"/>
    <property type="project" value="TreeGrafter"/>
</dbReference>
<protein>
    <submittedName>
        <fullName evidence="1">Uncharacterized protein</fullName>
    </submittedName>
</protein>
<sequence>MPGYSDQILQFLATVGNQALVRHVDSIDRRFNLIKDLPIQRCPSVYTSPQHRFSIELPEFQQASVRVFVSSTFRDMSGERDLISGLVFPALRKQLSKLDFPVHLNEIDLRWGELVRALPKKLCKQALRVYKPGMSITELEASLFLDVNYQNEKRLICCLRDPKCLEYV</sequence>
<dbReference type="Proteomes" id="UP000281553">
    <property type="component" value="Unassembled WGS sequence"/>
</dbReference>
<dbReference type="GO" id="GO:0005697">
    <property type="term" value="C:telomerase holoenzyme complex"/>
    <property type="evidence" value="ECO:0007669"/>
    <property type="project" value="TreeGrafter"/>
</dbReference>